<dbReference type="Pfam" id="PF03544">
    <property type="entry name" value="TonB_C"/>
    <property type="match status" value="1"/>
</dbReference>
<feature type="compositionally biased region" description="Basic and acidic residues" evidence="10">
    <location>
        <begin position="115"/>
        <end position="125"/>
    </location>
</feature>
<evidence type="ECO:0000256" key="8">
    <source>
        <dbReference type="ARBA" id="ARBA00022989"/>
    </source>
</evidence>
<keyword evidence="7" id="KW-0653">Protein transport</keyword>
<dbReference type="GO" id="GO:0030288">
    <property type="term" value="C:outer membrane-bounded periplasmic space"/>
    <property type="evidence" value="ECO:0007669"/>
    <property type="project" value="InterPro"/>
</dbReference>
<dbReference type="NCBIfam" id="TIGR01352">
    <property type="entry name" value="tonB_Cterm"/>
    <property type="match status" value="1"/>
</dbReference>
<evidence type="ECO:0000256" key="6">
    <source>
        <dbReference type="ARBA" id="ARBA00022692"/>
    </source>
</evidence>
<dbReference type="PANTHER" id="PTHR33446:SF2">
    <property type="entry name" value="PROTEIN TONB"/>
    <property type="match status" value="1"/>
</dbReference>
<name>A0A4Q0XTX8_9BACT</name>
<dbReference type="InterPro" id="IPR003538">
    <property type="entry name" value="TonB"/>
</dbReference>
<dbReference type="Proteomes" id="UP000290657">
    <property type="component" value="Unassembled WGS sequence"/>
</dbReference>
<comment type="similarity">
    <text evidence="2">Belongs to the TonB family.</text>
</comment>
<dbReference type="GO" id="GO:0015891">
    <property type="term" value="P:siderophore transport"/>
    <property type="evidence" value="ECO:0007669"/>
    <property type="project" value="InterPro"/>
</dbReference>
<evidence type="ECO:0000256" key="1">
    <source>
        <dbReference type="ARBA" id="ARBA00004383"/>
    </source>
</evidence>
<dbReference type="GO" id="GO:0015031">
    <property type="term" value="P:protein transport"/>
    <property type="evidence" value="ECO:0007669"/>
    <property type="project" value="UniProtKB-KW"/>
</dbReference>
<keyword evidence="3" id="KW-0813">Transport</keyword>
<dbReference type="InterPro" id="IPR006260">
    <property type="entry name" value="TonB/TolA_C"/>
</dbReference>
<evidence type="ECO:0000256" key="5">
    <source>
        <dbReference type="ARBA" id="ARBA00022519"/>
    </source>
</evidence>
<evidence type="ECO:0000256" key="7">
    <source>
        <dbReference type="ARBA" id="ARBA00022927"/>
    </source>
</evidence>
<organism evidence="13 14">
    <name type="scientific">Candidatus Marinarcus aquaticus</name>
    <dbReference type="NCBI Taxonomy" id="2044504"/>
    <lineage>
        <taxon>Bacteria</taxon>
        <taxon>Pseudomonadati</taxon>
        <taxon>Campylobacterota</taxon>
        <taxon>Epsilonproteobacteria</taxon>
        <taxon>Campylobacterales</taxon>
        <taxon>Arcobacteraceae</taxon>
        <taxon>Candidatus Marinarcus</taxon>
    </lineage>
</organism>
<gene>
    <name evidence="13" type="ORF">CRV04_02525</name>
</gene>
<evidence type="ECO:0000256" key="3">
    <source>
        <dbReference type="ARBA" id="ARBA00022448"/>
    </source>
</evidence>
<reference evidence="13 14" key="1">
    <citation type="submission" date="2017-10" db="EMBL/GenBank/DDBJ databases">
        <title>Genomics of the genus Arcobacter.</title>
        <authorList>
            <person name="Perez-Cataluna A."/>
            <person name="Figueras M.J."/>
        </authorList>
    </citation>
    <scope>NUCLEOTIDE SEQUENCE [LARGE SCALE GENOMIC DNA]</scope>
    <source>
        <strain evidence="13 14">CECT 8987</strain>
    </source>
</reference>
<evidence type="ECO:0000256" key="10">
    <source>
        <dbReference type="SAM" id="MobiDB-lite"/>
    </source>
</evidence>
<dbReference type="GO" id="GO:0031992">
    <property type="term" value="F:energy transducer activity"/>
    <property type="evidence" value="ECO:0007669"/>
    <property type="project" value="InterPro"/>
</dbReference>
<dbReference type="PRINTS" id="PR01374">
    <property type="entry name" value="TONBPROTEIN"/>
</dbReference>
<keyword evidence="8 11" id="KW-1133">Transmembrane helix</keyword>
<feature type="compositionally biased region" description="Basic and acidic residues" evidence="10">
    <location>
        <begin position="55"/>
        <end position="73"/>
    </location>
</feature>
<protein>
    <recommendedName>
        <fullName evidence="12">TonB C-terminal domain-containing protein</fullName>
    </recommendedName>
</protein>
<evidence type="ECO:0000256" key="4">
    <source>
        <dbReference type="ARBA" id="ARBA00022475"/>
    </source>
</evidence>
<evidence type="ECO:0000256" key="2">
    <source>
        <dbReference type="ARBA" id="ARBA00006555"/>
    </source>
</evidence>
<dbReference type="GO" id="GO:0098797">
    <property type="term" value="C:plasma membrane protein complex"/>
    <property type="evidence" value="ECO:0007669"/>
    <property type="project" value="TreeGrafter"/>
</dbReference>
<keyword evidence="9 11" id="KW-0472">Membrane</keyword>
<dbReference type="GO" id="GO:0055085">
    <property type="term" value="P:transmembrane transport"/>
    <property type="evidence" value="ECO:0007669"/>
    <property type="project" value="InterPro"/>
</dbReference>
<evidence type="ECO:0000313" key="13">
    <source>
        <dbReference type="EMBL" id="RXJ60906.1"/>
    </source>
</evidence>
<feature type="region of interest" description="Disordered" evidence="10">
    <location>
        <begin position="50"/>
        <end position="125"/>
    </location>
</feature>
<dbReference type="SUPFAM" id="SSF74653">
    <property type="entry name" value="TolA/TonB C-terminal domain"/>
    <property type="match status" value="1"/>
</dbReference>
<sequence length="224" mass="26430">MNSRTIKAFIISLFIHVSLFATFIQWEKQSLEKKNLVVIDMSMIHKNTQIKKVKEKKEHTNSKKRIKQVEQKKIKPKKKANKKELKKSEEKQPLKKEDLKKKPEPKNIKPQQQLKKQEESQKRVKSGESYQQQYIKNNLAQIIAAIKKYKNYPYIAKKRGYEGKVLLQVHIHTDGTISNIQLLEASPFKILNENSIEILKQASKEFMRPEKPITLSIPFNYYLE</sequence>
<comment type="caution">
    <text evidence="13">The sequence shown here is derived from an EMBL/GenBank/DDBJ whole genome shotgun (WGS) entry which is preliminary data.</text>
</comment>
<keyword evidence="5" id="KW-0997">Cell inner membrane</keyword>
<evidence type="ECO:0000259" key="12">
    <source>
        <dbReference type="PROSITE" id="PS52015"/>
    </source>
</evidence>
<dbReference type="InterPro" id="IPR037682">
    <property type="entry name" value="TonB_C"/>
</dbReference>
<dbReference type="InterPro" id="IPR051045">
    <property type="entry name" value="TonB-dependent_transducer"/>
</dbReference>
<evidence type="ECO:0000256" key="11">
    <source>
        <dbReference type="SAM" id="Phobius"/>
    </source>
</evidence>
<keyword evidence="14" id="KW-1185">Reference proteome</keyword>
<feature type="transmembrane region" description="Helical" evidence="11">
    <location>
        <begin position="6"/>
        <end position="26"/>
    </location>
</feature>
<feature type="domain" description="TonB C-terminal" evidence="12">
    <location>
        <begin position="137"/>
        <end position="224"/>
    </location>
</feature>
<accession>A0A4Q0XTX8</accession>
<keyword evidence="4" id="KW-1003">Cell membrane</keyword>
<feature type="compositionally biased region" description="Basic and acidic residues" evidence="10">
    <location>
        <begin position="82"/>
        <end position="107"/>
    </location>
</feature>
<dbReference type="AlphaFoldDB" id="A0A4Q0XTX8"/>
<evidence type="ECO:0000313" key="14">
    <source>
        <dbReference type="Proteomes" id="UP000290657"/>
    </source>
</evidence>
<dbReference type="OrthoDB" id="5355024at2"/>
<dbReference type="Gene3D" id="3.30.1150.10">
    <property type="match status" value="1"/>
</dbReference>
<dbReference type="RefSeq" id="WP_128995042.1">
    <property type="nucleotide sequence ID" value="NZ_PDKN01000001.1"/>
</dbReference>
<comment type="subcellular location">
    <subcellularLocation>
        <location evidence="1">Cell inner membrane</location>
        <topology evidence="1">Single-pass membrane protein</topology>
        <orientation evidence="1">Periplasmic side</orientation>
    </subcellularLocation>
</comment>
<proteinExistence type="inferred from homology"/>
<dbReference type="PANTHER" id="PTHR33446">
    <property type="entry name" value="PROTEIN TONB-RELATED"/>
    <property type="match status" value="1"/>
</dbReference>
<dbReference type="PROSITE" id="PS52015">
    <property type="entry name" value="TONB_CTD"/>
    <property type="match status" value="1"/>
</dbReference>
<evidence type="ECO:0000256" key="9">
    <source>
        <dbReference type="ARBA" id="ARBA00023136"/>
    </source>
</evidence>
<keyword evidence="6 11" id="KW-0812">Transmembrane</keyword>
<dbReference type="EMBL" id="PDKN01000001">
    <property type="protein sequence ID" value="RXJ60906.1"/>
    <property type="molecule type" value="Genomic_DNA"/>
</dbReference>